<dbReference type="PRINTS" id="PR00552">
    <property type="entry name" value="ADENOSINEA1R"/>
</dbReference>
<feature type="transmembrane region" description="Helical" evidence="11">
    <location>
        <begin position="20"/>
        <end position="43"/>
    </location>
</feature>
<feature type="transmembrane region" description="Helical" evidence="11">
    <location>
        <begin position="55"/>
        <end position="80"/>
    </location>
</feature>
<dbReference type="PANTHER" id="PTHR24246:SF1">
    <property type="entry name" value="ADENOSINE RECEPTOR A1"/>
    <property type="match status" value="1"/>
</dbReference>
<keyword evidence="9 10" id="KW-0807">Transducer</keyword>
<evidence type="ECO:0000256" key="11">
    <source>
        <dbReference type="SAM" id="Phobius"/>
    </source>
</evidence>
<dbReference type="GO" id="GO:0045202">
    <property type="term" value="C:synapse"/>
    <property type="evidence" value="ECO:0007669"/>
    <property type="project" value="TreeGrafter"/>
</dbReference>
<dbReference type="SUPFAM" id="SSF81321">
    <property type="entry name" value="Family A G protein-coupled receptor-like"/>
    <property type="match status" value="1"/>
</dbReference>
<keyword evidence="2" id="KW-1003">Cell membrane</keyword>
<evidence type="ECO:0000256" key="3">
    <source>
        <dbReference type="ARBA" id="ARBA00022692"/>
    </source>
</evidence>
<evidence type="ECO:0000256" key="10">
    <source>
        <dbReference type="RuleBase" id="RU000688"/>
    </source>
</evidence>
<evidence type="ECO:0000256" key="4">
    <source>
        <dbReference type="ARBA" id="ARBA00022989"/>
    </source>
</evidence>
<keyword evidence="7 10" id="KW-0675">Receptor</keyword>
<evidence type="ECO:0000256" key="5">
    <source>
        <dbReference type="ARBA" id="ARBA00023040"/>
    </source>
</evidence>
<evidence type="ECO:0000256" key="8">
    <source>
        <dbReference type="ARBA" id="ARBA00023180"/>
    </source>
</evidence>
<dbReference type="InterPro" id="IPR017452">
    <property type="entry name" value="GPCR_Rhodpsn_7TM"/>
</dbReference>
<evidence type="ECO:0000256" key="7">
    <source>
        <dbReference type="ARBA" id="ARBA00023170"/>
    </source>
</evidence>
<dbReference type="InterPro" id="IPR000276">
    <property type="entry name" value="GPCR_Rhodpsn"/>
</dbReference>
<feature type="domain" description="G-protein coupled receptors family 1 profile" evidence="12">
    <location>
        <begin position="36"/>
        <end position="124"/>
    </location>
</feature>
<evidence type="ECO:0000313" key="14">
    <source>
        <dbReference type="Proteomes" id="UP000314294"/>
    </source>
</evidence>
<comment type="subcellular location">
    <subcellularLocation>
        <location evidence="1">Cell membrane</location>
        <topology evidence="1">Multi-pass membrane protein</topology>
    </subcellularLocation>
</comment>
<gene>
    <name evidence="13" type="primary">Adora1_1</name>
    <name evidence="13" type="ORF">EYF80_064293</name>
</gene>
<evidence type="ECO:0000313" key="13">
    <source>
        <dbReference type="EMBL" id="TNN25575.1"/>
    </source>
</evidence>
<proteinExistence type="inferred from homology"/>
<protein>
    <submittedName>
        <fullName evidence="13">Adenosine receptor A1</fullName>
    </submittedName>
</protein>
<name>A0A4Z2E9Y0_9TELE</name>
<dbReference type="PANTHER" id="PTHR24246">
    <property type="entry name" value="OLFACTORY RECEPTOR AND ADENOSINE RECEPTOR"/>
    <property type="match status" value="1"/>
</dbReference>
<dbReference type="AlphaFoldDB" id="A0A4Z2E9Y0"/>
<comment type="similarity">
    <text evidence="10">Belongs to the G-protein coupled receptor 1 family.</text>
</comment>
<keyword evidence="4 11" id="KW-1133">Transmembrane helix</keyword>
<dbReference type="GO" id="GO:0005886">
    <property type="term" value="C:plasma membrane"/>
    <property type="evidence" value="ECO:0007669"/>
    <property type="project" value="UniProtKB-SubCell"/>
</dbReference>
<sequence>MPPVLPPSGTEPPALPSSRALYIAMEALIAVSSVIGNVMVVWAVRINRSLRDPTFCFIVSLASADIAVGALVIPLAITISIGLQTHFYSCLLVACTVLVLTQSSILALLAIAMDRYLRVKIPMR</sequence>
<keyword evidence="6 11" id="KW-0472">Membrane</keyword>
<dbReference type="GO" id="GO:0001609">
    <property type="term" value="F:G protein-coupled adenosine receptor activity"/>
    <property type="evidence" value="ECO:0007669"/>
    <property type="project" value="TreeGrafter"/>
</dbReference>
<dbReference type="InterPro" id="IPR001068">
    <property type="entry name" value="Adeno_A1_rcpt"/>
</dbReference>
<dbReference type="Gene3D" id="1.20.1070.10">
    <property type="entry name" value="Rhodopsin 7-helix transmembrane proteins"/>
    <property type="match status" value="1"/>
</dbReference>
<keyword evidence="8" id="KW-0325">Glycoprotein</keyword>
<keyword evidence="14" id="KW-1185">Reference proteome</keyword>
<evidence type="ECO:0000256" key="1">
    <source>
        <dbReference type="ARBA" id="ARBA00004651"/>
    </source>
</evidence>
<accession>A0A4Z2E9Y0</accession>
<evidence type="ECO:0000256" key="2">
    <source>
        <dbReference type="ARBA" id="ARBA00022475"/>
    </source>
</evidence>
<feature type="transmembrane region" description="Helical" evidence="11">
    <location>
        <begin position="86"/>
        <end position="113"/>
    </location>
</feature>
<keyword evidence="3 10" id="KW-0812">Transmembrane</keyword>
<dbReference type="PROSITE" id="PS00237">
    <property type="entry name" value="G_PROTEIN_RECEP_F1_1"/>
    <property type="match status" value="1"/>
</dbReference>
<dbReference type="EMBL" id="SRLO01012178">
    <property type="protein sequence ID" value="TNN25575.1"/>
    <property type="molecule type" value="Genomic_DNA"/>
</dbReference>
<dbReference type="Proteomes" id="UP000314294">
    <property type="component" value="Unassembled WGS sequence"/>
</dbReference>
<comment type="caution">
    <text evidence="13">The sequence shown here is derived from an EMBL/GenBank/DDBJ whole genome shotgun (WGS) entry which is preliminary data.</text>
</comment>
<organism evidence="13 14">
    <name type="scientific">Liparis tanakae</name>
    <name type="common">Tanaka's snailfish</name>
    <dbReference type="NCBI Taxonomy" id="230148"/>
    <lineage>
        <taxon>Eukaryota</taxon>
        <taxon>Metazoa</taxon>
        <taxon>Chordata</taxon>
        <taxon>Craniata</taxon>
        <taxon>Vertebrata</taxon>
        <taxon>Euteleostomi</taxon>
        <taxon>Actinopterygii</taxon>
        <taxon>Neopterygii</taxon>
        <taxon>Teleostei</taxon>
        <taxon>Neoteleostei</taxon>
        <taxon>Acanthomorphata</taxon>
        <taxon>Eupercaria</taxon>
        <taxon>Perciformes</taxon>
        <taxon>Cottioidei</taxon>
        <taxon>Cottales</taxon>
        <taxon>Liparidae</taxon>
        <taxon>Liparis</taxon>
    </lineage>
</organism>
<dbReference type="PROSITE" id="PS50262">
    <property type="entry name" value="G_PROTEIN_RECEP_F1_2"/>
    <property type="match status" value="1"/>
</dbReference>
<reference evidence="13 14" key="1">
    <citation type="submission" date="2019-03" db="EMBL/GenBank/DDBJ databases">
        <title>First draft genome of Liparis tanakae, snailfish: a comprehensive survey of snailfish specific genes.</title>
        <authorList>
            <person name="Kim W."/>
            <person name="Song I."/>
            <person name="Jeong J.-H."/>
            <person name="Kim D."/>
            <person name="Kim S."/>
            <person name="Ryu S."/>
            <person name="Song J.Y."/>
            <person name="Lee S.K."/>
        </authorList>
    </citation>
    <scope>NUCLEOTIDE SEQUENCE [LARGE SCALE GENOMIC DNA]</scope>
    <source>
        <tissue evidence="13">Muscle</tissue>
    </source>
</reference>
<evidence type="ECO:0000259" key="12">
    <source>
        <dbReference type="PROSITE" id="PS50262"/>
    </source>
</evidence>
<evidence type="ECO:0000256" key="6">
    <source>
        <dbReference type="ARBA" id="ARBA00023136"/>
    </source>
</evidence>
<dbReference type="GO" id="GO:0030425">
    <property type="term" value="C:dendrite"/>
    <property type="evidence" value="ECO:0007669"/>
    <property type="project" value="TreeGrafter"/>
</dbReference>
<dbReference type="OrthoDB" id="9445642at2759"/>
<evidence type="ECO:0000256" key="9">
    <source>
        <dbReference type="ARBA" id="ARBA00023224"/>
    </source>
</evidence>
<dbReference type="Pfam" id="PF00001">
    <property type="entry name" value="7tm_1"/>
    <property type="match status" value="1"/>
</dbReference>
<dbReference type="PRINTS" id="PR00237">
    <property type="entry name" value="GPCRRHODOPSN"/>
</dbReference>
<keyword evidence="5 10" id="KW-0297">G-protein coupled receptor</keyword>